<comment type="subcellular location">
    <subcellularLocation>
        <location evidence="9">Mitochondrion inner membrane</location>
        <topology evidence="9">Peripheral membrane protein</topology>
        <orientation evidence="9">Matrix side</orientation>
    </subcellularLocation>
</comment>
<dbReference type="GO" id="GO:0006412">
    <property type="term" value="P:translation"/>
    <property type="evidence" value="ECO:0007669"/>
    <property type="project" value="UniProtKB-KW"/>
</dbReference>
<keyword evidence="5 9" id="KW-0648">Protein biosynthesis</keyword>
<dbReference type="Proteomes" id="UP000789831">
    <property type="component" value="Unassembled WGS sequence"/>
</dbReference>
<reference evidence="11" key="1">
    <citation type="submission" date="2021-06" db="EMBL/GenBank/DDBJ databases">
        <authorList>
            <person name="Kallberg Y."/>
            <person name="Tangrot J."/>
            <person name="Rosling A."/>
        </authorList>
    </citation>
    <scope>NUCLEOTIDE SEQUENCE</scope>
    <source>
        <strain evidence="11">MT106</strain>
    </source>
</reference>
<dbReference type="GO" id="GO:0005759">
    <property type="term" value="C:mitochondrial matrix"/>
    <property type="evidence" value="ECO:0007669"/>
    <property type="project" value="UniProtKB-UniRule"/>
</dbReference>
<dbReference type="Gene3D" id="3.10.20.90">
    <property type="entry name" value="Phosphatidylinositol 3-kinase Catalytic Subunit, Chain A, domain 1"/>
    <property type="match status" value="1"/>
</dbReference>
<keyword evidence="2 9" id="KW-0547">Nucleotide-binding</keyword>
<dbReference type="InterPro" id="IPR031157">
    <property type="entry name" value="G_TR_CS"/>
</dbReference>
<comment type="caution">
    <text evidence="11">The sequence shown here is derived from an EMBL/GenBank/DDBJ whole genome shotgun (WGS) entry which is preliminary data.</text>
</comment>
<comment type="catalytic activity">
    <reaction evidence="9">
        <text>GTP + H2O = GDP + phosphate + H(+)</text>
        <dbReference type="Rhea" id="RHEA:19669"/>
        <dbReference type="ChEBI" id="CHEBI:15377"/>
        <dbReference type="ChEBI" id="CHEBI:15378"/>
        <dbReference type="ChEBI" id="CHEBI:37565"/>
        <dbReference type="ChEBI" id="CHEBI:43474"/>
        <dbReference type="ChEBI" id="CHEBI:58189"/>
        <dbReference type="EC" id="3.6.5.n1"/>
    </reaction>
</comment>
<evidence type="ECO:0000256" key="7">
    <source>
        <dbReference type="ARBA" id="ARBA00023134"/>
    </source>
</evidence>
<dbReference type="NCBIfam" id="TIGR01393">
    <property type="entry name" value="lepA"/>
    <property type="match status" value="1"/>
</dbReference>
<dbReference type="Gene3D" id="2.40.30.10">
    <property type="entry name" value="Translation factors"/>
    <property type="match status" value="1"/>
</dbReference>
<dbReference type="GO" id="GO:0005743">
    <property type="term" value="C:mitochondrial inner membrane"/>
    <property type="evidence" value="ECO:0007669"/>
    <property type="project" value="UniProtKB-SubCell"/>
</dbReference>
<dbReference type="InterPro" id="IPR005225">
    <property type="entry name" value="Small_GTP-bd"/>
</dbReference>
<evidence type="ECO:0000256" key="5">
    <source>
        <dbReference type="ARBA" id="ARBA00022917"/>
    </source>
</evidence>
<dbReference type="GO" id="GO:0045727">
    <property type="term" value="P:positive regulation of translation"/>
    <property type="evidence" value="ECO:0007669"/>
    <property type="project" value="UniProtKB-UniRule"/>
</dbReference>
<evidence type="ECO:0000256" key="2">
    <source>
        <dbReference type="ARBA" id="ARBA00022741"/>
    </source>
</evidence>
<dbReference type="CDD" id="cd03699">
    <property type="entry name" value="EF4_II"/>
    <property type="match status" value="1"/>
</dbReference>
<dbReference type="FunFam" id="3.30.70.870:FF:000004">
    <property type="entry name" value="Translation factor GUF1, mitochondrial"/>
    <property type="match status" value="1"/>
</dbReference>
<dbReference type="InterPro" id="IPR006297">
    <property type="entry name" value="EF-4"/>
</dbReference>
<dbReference type="OrthoDB" id="1074at2759"/>
<dbReference type="PANTHER" id="PTHR43512:SF7">
    <property type="entry name" value="TRANSLATION FACTOR GUF1, MITOCHONDRIAL"/>
    <property type="match status" value="1"/>
</dbReference>
<dbReference type="InterPro" id="IPR013842">
    <property type="entry name" value="LepA_CTD"/>
</dbReference>
<dbReference type="InterPro" id="IPR004161">
    <property type="entry name" value="EFTu-like_2"/>
</dbReference>
<protein>
    <submittedName>
        <fullName evidence="11">3558_t:CDS:1</fullName>
    </submittedName>
</protein>
<dbReference type="GO" id="GO:0097177">
    <property type="term" value="F:mitochondrial ribosome binding"/>
    <property type="evidence" value="ECO:0007669"/>
    <property type="project" value="TreeGrafter"/>
</dbReference>
<dbReference type="PRINTS" id="PR00315">
    <property type="entry name" value="ELONGATNFCT"/>
</dbReference>
<dbReference type="InterPro" id="IPR029071">
    <property type="entry name" value="Ubiquitin-like_domsf"/>
</dbReference>
<dbReference type="Pfam" id="PF06421">
    <property type="entry name" value="LepA_C"/>
    <property type="match status" value="1"/>
</dbReference>
<dbReference type="PROSITE" id="PS00301">
    <property type="entry name" value="G_TR_1"/>
    <property type="match status" value="1"/>
</dbReference>
<evidence type="ECO:0000313" key="11">
    <source>
        <dbReference type="EMBL" id="CAG8521759.1"/>
    </source>
</evidence>
<dbReference type="SUPFAM" id="SSF52540">
    <property type="entry name" value="P-loop containing nucleoside triphosphate hydrolases"/>
    <property type="match status" value="1"/>
</dbReference>
<dbReference type="Gene3D" id="3.30.70.870">
    <property type="entry name" value="Elongation Factor G (Translational Gtpase), domain 3"/>
    <property type="match status" value="1"/>
</dbReference>
<dbReference type="GO" id="GO:0003924">
    <property type="term" value="F:GTPase activity"/>
    <property type="evidence" value="ECO:0007669"/>
    <property type="project" value="UniProtKB-UniRule"/>
</dbReference>
<dbReference type="FunFam" id="2.40.30.10:FF:000015">
    <property type="entry name" value="Translation factor GUF1, mitochondrial"/>
    <property type="match status" value="1"/>
</dbReference>
<name>A0A9N9AAC7_9GLOM</name>
<dbReference type="GO" id="GO:0005525">
    <property type="term" value="F:GTP binding"/>
    <property type="evidence" value="ECO:0007669"/>
    <property type="project" value="UniProtKB-UniRule"/>
</dbReference>
<organism evidence="11 12">
    <name type="scientific">Ambispora gerdemannii</name>
    <dbReference type="NCBI Taxonomy" id="144530"/>
    <lineage>
        <taxon>Eukaryota</taxon>
        <taxon>Fungi</taxon>
        <taxon>Fungi incertae sedis</taxon>
        <taxon>Mucoromycota</taxon>
        <taxon>Glomeromycotina</taxon>
        <taxon>Glomeromycetes</taxon>
        <taxon>Archaeosporales</taxon>
        <taxon>Ambisporaceae</taxon>
        <taxon>Ambispora</taxon>
    </lineage>
</organism>
<dbReference type="Gene3D" id="3.40.50.300">
    <property type="entry name" value="P-loop containing nucleotide triphosphate hydrolases"/>
    <property type="match status" value="1"/>
</dbReference>
<dbReference type="AlphaFoldDB" id="A0A9N9AAC7"/>
<dbReference type="CDD" id="cd03709">
    <property type="entry name" value="lepA_C"/>
    <property type="match status" value="1"/>
</dbReference>
<evidence type="ECO:0000256" key="1">
    <source>
        <dbReference type="ARBA" id="ARBA00005454"/>
    </source>
</evidence>
<dbReference type="InterPro" id="IPR035654">
    <property type="entry name" value="LepA_IV"/>
</dbReference>
<feature type="binding site" evidence="9">
    <location>
        <begin position="328"/>
        <end position="332"/>
    </location>
    <ligand>
        <name>GTP</name>
        <dbReference type="ChEBI" id="CHEBI:37565"/>
    </ligand>
</feature>
<dbReference type="InterPro" id="IPR000640">
    <property type="entry name" value="EFG_V-like"/>
</dbReference>
<evidence type="ECO:0000259" key="10">
    <source>
        <dbReference type="PROSITE" id="PS51722"/>
    </source>
</evidence>
<evidence type="ECO:0000256" key="4">
    <source>
        <dbReference type="ARBA" id="ARBA00022801"/>
    </source>
</evidence>
<dbReference type="Gene3D" id="3.30.70.2570">
    <property type="entry name" value="Elongation factor 4, C-terminal domain"/>
    <property type="match status" value="1"/>
</dbReference>
<keyword evidence="8 9" id="KW-0472">Membrane</keyword>
<evidence type="ECO:0000313" key="12">
    <source>
        <dbReference type="Proteomes" id="UP000789831"/>
    </source>
</evidence>
<accession>A0A9N9AAC7</accession>
<dbReference type="CDD" id="cd16260">
    <property type="entry name" value="EF4_III"/>
    <property type="match status" value="1"/>
</dbReference>
<keyword evidence="4 9" id="KW-0378">Hydrolase</keyword>
<keyword evidence="12" id="KW-1185">Reference proteome</keyword>
<dbReference type="InterPro" id="IPR038363">
    <property type="entry name" value="LepA_C_sf"/>
</dbReference>
<feature type="domain" description="Tr-type G" evidence="10">
    <location>
        <begin position="254"/>
        <end position="449"/>
    </location>
</feature>
<dbReference type="PANTHER" id="PTHR43512">
    <property type="entry name" value="TRANSLATION FACTOR GUF1-RELATED"/>
    <property type="match status" value="1"/>
</dbReference>
<dbReference type="SUPFAM" id="SSF54236">
    <property type="entry name" value="Ubiquitin-like"/>
    <property type="match status" value="1"/>
</dbReference>
<dbReference type="InterPro" id="IPR009000">
    <property type="entry name" value="Transl_B-barrel_sf"/>
</dbReference>
<dbReference type="InterPro" id="IPR035647">
    <property type="entry name" value="EFG_III/V"/>
</dbReference>
<dbReference type="InterPro" id="IPR000795">
    <property type="entry name" value="T_Tr_GTP-bd_dom"/>
</dbReference>
<dbReference type="NCBIfam" id="TIGR00231">
    <property type="entry name" value="small_GTP"/>
    <property type="match status" value="1"/>
</dbReference>
<dbReference type="SUPFAM" id="SSF50447">
    <property type="entry name" value="Translation proteins"/>
    <property type="match status" value="1"/>
</dbReference>
<dbReference type="FunFam" id="3.30.70.2570:FF:000001">
    <property type="entry name" value="Translation factor GUF1, mitochondrial"/>
    <property type="match status" value="1"/>
</dbReference>
<feature type="binding site" evidence="9">
    <location>
        <begin position="263"/>
        <end position="270"/>
    </location>
    <ligand>
        <name>GTP</name>
        <dbReference type="ChEBI" id="CHEBI:37565"/>
    </ligand>
</feature>
<dbReference type="EMBL" id="CAJVPL010000692">
    <property type="protein sequence ID" value="CAG8521759.1"/>
    <property type="molecule type" value="Genomic_DNA"/>
</dbReference>
<keyword evidence="7 9" id="KW-0342">GTP-binding</keyword>
<gene>
    <name evidence="11" type="ORF">AGERDE_LOCUS5273</name>
</gene>
<dbReference type="FunFam" id="3.40.50.300:FF:000078">
    <property type="entry name" value="Elongation factor 4"/>
    <property type="match status" value="1"/>
</dbReference>
<dbReference type="Pfam" id="PF03144">
    <property type="entry name" value="GTP_EFTU_D2"/>
    <property type="match status" value="1"/>
</dbReference>
<evidence type="ECO:0000256" key="8">
    <source>
        <dbReference type="ARBA" id="ARBA00023136"/>
    </source>
</evidence>
<dbReference type="HAMAP" id="MF_00071">
    <property type="entry name" value="LepA"/>
    <property type="match status" value="1"/>
</dbReference>
<evidence type="ECO:0000256" key="3">
    <source>
        <dbReference type="ARBA" id="ARBA00022792"/>
    </source>
</evidence>
<keyword evidence="3 9" id="KW-0999">Mitochondrion inner membrane</keyword>
<sequence>MLIGKGLATGLPRTIQNNGMSAIYLQTRKLKVKNKTLTGKAITLILGKNFTIGDVKQLIQDKEDYKVSNEATLHIILRLRGGECTFNYLDSSLLCPKYNYDFTNIEDNESQYTHGRAPYQRSCGWKRIALNVTGKYDNGDDTWLGTDKYSWSVSCQSTAKHKERSISADGYLLSKGKRLLWTWYSTSFVNVAKLYAPEFKLKGEICYDISESSEPARHNKINLDLKCGYRQIRKQSIIAKKRNDEISLQDYSVEQIRNFSIIAHVDHGKSTLADRLLELTGTISSNEPHAQVLDKLTVERERGITVKAQTCSMFYRYKDEDYLLNLIDTPGHVDFSYEVSRSLSACQGTLLLIDASQGIQAQTVANFFLAFGEGLSIIPILNKERDSSITKGWFYEIIDLPSADPERVQLQIESTFEIDTKEILTISAKSGLNVDMILPRVIEKIPPPISDISSPLKALLFDSWYDTYVGVVCLMAIKDGKLQKGDKVVSAHSQVRYEVIECGIMYPEQVPTGYLHAGQVGYVICSMKVAAEAHVGDTFYHFKSPVEPLPGFEPAKSMVFAGIFPVDTNEFNKLDESITKLTLNDASVSVQKETSDALGQGWRIGFLGTLHMDVFRQRLEEEYEANVIVTQPTVPYKILFRDGTSKLIRNPSEFPEAHDMANKVVGLEEPMVLGTFIIPEQYLGAIMDLCGSRRGEQKEYNYMDETRVILKYVLPFAEIVTNFHDELKSRSSGYATFDYEEMEYQASDIVRMNVLINKKPVDALAAILHRSQVEKIGRDWAKKLSEVIPKQLYEIMIQTAVGGKIVARETIPALRKNVTAKLYGGDVTRKMKLLAKQREGKKKMKMKMIGNVEIPQKAFYDFMSKGIGTGSSK</sequence>
<comment type="similarity">
    <text evidence="1">Belongs to the TRAFAC class translation factor GTPase superfamily. Classic translation factor GTPase family. LepA subfamily.</text>
</comment>
<dbReference type="SUPFAM" id="SSF54980">
    <property type="entry name" value="EF-G C-terminal domain-like"/>
    <property type="match status" value="2"/>
</dbReference>
<dbReference type="InterPro" id="IPR027417">
    <property type="entry name" value="P-loop_NTPase"/>
</dbReference>
<comment type="caution">
    <text evidence="9">Lacks conserved residue(s) required for the propagation of feature annotation.</text>
</comment>
<dbReference type="Pfam" id="PF00009">
    <property type="entry name" value="GTP_EFTU"/>
    <property type="match status" value="1"/>
</dbReference>
<keyword evidence="6 9" id="KW-0496">Mitochondrion</keyword>
<dbReference type="Gene3D" id="3.30.70.240">
    <property type="match status" value="1"/>
</dbReference>
<dbReference type="FunFam" id="3.30.70.240:FF:000007">
    <property type="entry name" value="Translation factor GUF1, mitochondrial"/>
    <property type="match status" value="1"/>
</dbReference>
<comment type="function">
    <text evidence="9">Promotes mitochondrial protein synthesis. May act as a fidelity factor of the translation reaction, by catalyzing a one-codon backward translocation of tRNAs on improperly translocated ribosomes. Binds to mitochondrial ribosomes in a GTP-dependent manner.</text>
</comment>
<dbReference type="Pfam" id="PF00679">
    <property type="entry name" value="EFG_C"/>
    <property type="match status" value="1"/>
</dbReference>
<evidence type="ECO:0000256" key="6">
    <source>
        <dbReference type="ARBA" id="ARBA00023128"/>
    </source>
</evidence>
<proteinExistence type="inferred from homology"/>
<comment type="similarity">
    <text evidence="9">Belongs to the GTP-binding elongation factor family. LepA subfamily.</text>
</comment>
<evidence type="ECO:0000256" key="9">
    <source>
        <dbReference type="HAMAP-Rule" id="MF_03137"/>
    </source>
</evidence>
<dbReference type="PROSITE" id="PS51722">
    <property type="entry name" value="G_TR_2"/>
    <property type="match status" value="1"/>
</dbReference>
<dbReference type="CDD" id="cd01890">
    <property type="entry name" value="LepA"/>
    <property type="match status" value="1"/>
</dbReference>